<feature type="compositionally biased region" description="Gly residues" evidence="1">
    <location>
        <begin position="1"/>
        <end position="16"/>
    </location>
</feature>
<dbReference type="PROSITE" id="PS50011">
    <property type="entry name" value="PROTEIN_KINASE_DOM"/>
    <property type="match status" value="1"/>
</dbReference>
<name>A0A150G1A1_GONPE</name>
<dbReference type="SUPFAM" id="SSF56112">
    <property type="entry name" value="Protein kinase-like (PK-like)"/>
    <property type="match status" value="1"/>
</dbReference>
<accession>A0A150G1A1</accession>
<dbReference type="InterPro" id="IPR050167">
    <property type="entry name" value="Ser_Thr_protein_kinase"/>
</dbReference>
<evidence type="ECO:0000259" key="2">
    <source>
        <dbReference type="PROSITE" id="PS50011"/>
    </source>
</evidence>
<dbReference type="InterPro" id="IPR011009">
    <property type="entry name" value="Kinase-like_dom_sf"/>
</dbReference>
<organism evidence="3 4">
    <name type="scientific">Gonium pectorale</name>
    <name type="common">Green alga</name>
    <dbReference type="NCBI Taxonomy" id="33097"/>
    <lineage>
        <taxon>Eukaryota</taxon>
        <taxon>Viridiplantae</taxon>
        <taxon>Chlorophyta</taxon>
        <taxon>core chlorophytes</taxon>
        <taxon>Chlorophyceae</taxon>
        <taxon>CS clade</taxon>
        <taxon>Chlamydomonadales</taxon>
        <taxon>Volvocaceae</taxon>
        <taxon>Gonium</taxon>
    </lineage>
</organism>
<evidence type="ECO:0000313" key="3">
    <source>
        <dbReference type="EMBL" id="KXZ43617.1"/>
    </source>
</evidence>
<reference evidence="4" key="1">
    <citation type="journal article" date="2016" name="Nat. Commun.">
        <title>The Gonium pectorale genome demonstrates co-option of cell cycle regulation during the evolution of multicellularity.</title>
        <authorList>
            <person name="Hanschen E.R."/>
            <person name="Marriage T.N."/>
            <person name="Ferris P.J."/>
            <person name="Hamaji T."/>
            <person name="Toyoda A."/>
            <person name="Fujiyama A."/>
            <person name="Neme R."/>
            <person name="Noguchi H."/>
            <person name="Minakuchi Y."/>
            <person name="Suzuki M."/>
            <person name="Kawai-Toyooka H."/>
            <person name="Smith D.R."/>
            <person name="Sparks H."/>
            <person name="Anderson J."/>
            <person name="Bakaric R."/>
            <person name="Luria V."/>
            <person name="Karger A."/>
            <person name="Kirschner M.W."/>
            <person name="Durand P.M."/>
            <person name="Michod R.E."/>
            <person name="Nozaki H."/>
            <person name="Olson B.J."/>
        </authorList>
    </citation>
    <scope>NUCLEOTIDE SEQUENCE [LARGE SCALE GENOMIC DNA]</scope>
    <source>
        <strain evidence="4">NIES-2863</strain>
    </source>
</reference>
<dbReference type="PANTHER" id="PTHR23257:SF958">
    <property type="entry name" value="SERINE_THREONINE-PROTEIN KINASE WNK4"/>
    <property type="match status" value="1"/>
</dbReference>
<evidence type="ECO:0000313" key="4">
    <source>
        <dbReference type="Proteomes" id="UP000075714"/>
    </source>
</evidence>
<dbReference type="InterPro" id="IPR008271">
    <property type="entry name" value="Ser/Thr_kinase_AS"/>
</dbReference>
<feature type="domain" description="Protein kinase" evidence="2">
    <location>
        <begin position="1"/>
        <end position="227"/>
    </location>
</feature>
<dbReference type="PANTHER" id="PTHR23257">
    <property type="entry name" value="SERINE-THREONINE PROTEIN KINASE"/>
    <property type="match status" value="1"/>
</dbReference>
<keyword evidence="4" id="KW-1185">Reference proteome</keyword>
<dbReference type="GO" id="GO:0007165">
    <property type="term" value="P:signal transduction"/>
    <property type="evidence" value="ECO:0007669"/>
    <property type="project" value="TreeGrafter"/>
</dbReference>
<dbReference type="STRING" id="33097.A0A150G1A1"/>
<feature type="region of interest" description="Disordered" evidence="1">
    <location>
        <begin position="1"/>
        <end position="30"/>
    </location>
</feature>
<dbReference type="GO" id="GO:0005737">
    <property type="term" value="C:cytoplasm"/>
    <property type="evidence" value="ECO:0007669"/>
    <property type="project" value="TreeGrafter"/>
</dbReference>
<comment type="caution">
    <text evidence="3">The sequence shown here is derived from an EMBL/GenBank/DDBJ whole genome shotgun (WGS) entry which is preliminary data.</text>
</comment>
<dbReference type="AlphaFoldDB" id="A0A150G1A1"/>
<proteinExistence type="predicted"/>
<gene>
    <name evidence="3" type="ORF">GPECTOR_85g347</name>
</gene>
<dbReference type="EMBL" id="LSYV01000086">
    <property type="protein sequence ID" value="KXZ43617.1"/>
    <property type="molecule type" value="Genomic_DNA"/>
</dbReference>
<dbReference type="GO" id="GO:0005524">
    <property type="term" value="F:ATP binding"/>
    <property type="evidence" value="ECO:0007669"/>
    <property type="project" value="InterPro"/>
</dbReference>
<dbReference type="OrthoDB" id="40902at2759"/>
<dbReference type="Gene3D" id="1.10.510.10">
    <property type="entry name" value="Transferase(Phosphotransferase) domain 1"/>
    <property type="match status" value="1"/>
</dbReference>
<dbReference type="Pfam" id="PF00069">
    <property type="entry name" value="Pkinase"/>
    <property type="match status" value="1"/>
</dbReference>
<sequence>MSTTSGTGGTTPGGRTGAASAKARDRAAERQVAARRALQRNAMELAAATGISHPNIMQVFTTFSPVSLDVIRRPDGSEALGLKLADAAEAERDSMPVCIALVCEWCDRGSLAGALADKALTRVVPAAAAFGRSAAAARGIQGVRVLDVRAILMTLLDVAMALRHLHSLNLIHRDIKPANVLLKTCPTDPRGFTAKLADFGFVALLNQPGDESSGLEPYAYVEDAAGT</sequence>
<evidence type="ECO:0000256" key="1">
    <source>
        <dbReference type="SAM" id="MobiDB-lite"/>
    </source>
</evidence>
<protein>
    <recommendedName>
        <fullName evidence="2">Protein kinase domain-containing protein</fullName>
    </recommendedName>
</protein>
<dbReference type="InterPro" id="IPR000719">
    <property type="entry name" value="Prot_kinase_dom"/>
</dbReference>
<dbReference type="GO" id="GO:0004672">
    <property type="term" value="F:protein kinase activity"/>
    <property type="evidence" value="ECO:0007669"/>
    <property type="project" value="InterPro"/>
</dbReference>
<dbReference type="PROSITE" id="PS00108">
    <property type="entry name" value="PROTEIN_KINASE_ST"/>
    <property type="match status" value="1"/>
</dbReference>
<dbReference type="Proteomes" id="UP000075714">
    <property type="component" value="Unassembled WGS sequence"/>
</dbReference>